<feature type="domain" description="PRD" evidence="3">
    <location>
        <begin position="193"/>
        <end position="296"/>
    </location>
</feature>
<keyword evidence="5" id="KW-1185">Reference proteome</keyword>
<evidence type="ECO:0000313" key="5">
    <source>
        <dbReference type="Proteomes" id="UP000597877"/>
    </source>
</evidence>
<dbReference type="PROSITE" id="PS51372">
    <property type="entry name" value="PRD_2"/>
    <property type="match status" value="2"/>
</dbReference>
<name>A0ABR7F2G6_9FIRM</name>
<proteinExistence type="predicted"/>
<dbReference type="InterPro" id="IPR036388">
    <property type="entry name" value="WH-like_DNA-bd_sf"/>
</dbReference>
<dbReference type="Proteomes" id="UP000597877">
    <property type="component" value="Unassembled WGS sequence"/>
</dbReference>
<reference evidence="4 5" key="1">
    <citation type="submission" date="2020-08" db="EMBL/GenBank/DDBJ databases">
        <title>Genome public.</title>
        <authorList>
            <person name="Liu C."/>
            <person name="Sun Q."/>
        </authorList>
    </citation>
    <scope>NUCLEOTIDE SEQUENCE [LARGE SCALE GENOMIC DNA]</scope>
    <source>
        <strain evidence="4 5">BX4</strain>
    </source>
</reference>
<dbReference type="SUPFAM" id="SSF55804">
    <property type="entry name" value="Phoshotransferase/anion transport protein"/>
    <property type="match status" value="1"/>
</dbReference>
<accession>A0ABR7F2G6</accession>
<evidence type="ECO:0000256" key="1">
    <source>
        <dbReference type="ARBA" id="ARBA00022737"/>
    </source>
</evidence>
<comment type="caution">
    <text evidence="4">The sequence shown here is derived from an EMBL/GenBank/DDBJ whole genome shotgun (WGS) entry which is preliminary data.</text>
</comment>
<dbReference type="PANTHER" id="PTHR30185">
    <property type="entry name" value="CRYPTIC BETA-GLUCOSIDE BGL OPERON ANTITERMINATOR"/>
    <property type="match status" value="1"/>
</dbReference>
<dbReference type="Pfam" id="PF00874">
    <property type="entry name" value="PRD"/>
    <property type="match status" value="1"/>
</dbReference>
<dbReference type="InterPro" id="IPR050661">
    <property type="entry name" value="BglG_antiterminators"/>
</dbReference>
<dbReference type="InterPro" id="IPR036634">
    <property type="entry name" value="PRD_sf"/>
</dbReference>
<dbReference type="PANTHER" id="PTHR30185:SF13">
    <property type="entry name" value="LICABCH OPERON REGULATOR-RELATED"/>
    <property type="match status" value="1"/>
</dbReference>
<sequence>MLSERSLQILEKLIDNNRTPITSKTLALYLGVSERSVKTYIKEVSDFCKEQGMTLERKPGIGFVADFSENQIEQVSAMKRDKKMVMSKKQRMGYIMYILLSGWDTYTLSLFSEELNVSKKMIGDDINTISKELEKYNIHINRVAGHGVFISGEEFSIRKAMKSYCRYAIGNNKVDNVHDYRVNYEEEYLWINNFGRDNYEKAIEVIGAIEKEFDVAYTDYSFRMLAEYLSIQLFRIRMGNVIEKDIVKEEGKLSNPEIVGKVCQMYEQLGKVQINEYEKQYIDILFAAAAVQLKKNRTQLVNNSRFDSKNQEICAEILKYLSEILNADLEGNELLRTSLEAFIPPSFIRTQYGFEVSNPFLGDIREMYSGIFATCFTLGKFYEEYTGEIPTDHEISFIALFLGGALHRNVKNVKAVLIGTSGIAAANIVARKIENKIDDVKIVAILSSQKIENIEDYDSDIILSLLPNFEYEDKVVHISPIVSRDDEQKIKDACFEALSNPRFGSEKFDEIVDKDHILIVREKVEREAILKEVCKRLCEGGYVKKEFYDDVITREKIESTAIGNEVAIPHGMPENVIKPKVFVVKLEYPVNWGGKMVSTIFLLALNFNNIETTKSFFMAFTRLVGSETRIGKIRKCQTPEEIGDIFKRELHYKQ</sequence>
<dbReference type="EMBL" id="JACOOZ010000004">
    <property type="protein sequence ID" value="MBC5667786.1"/>
    <property type="molecule type" value="Genomic_DNA"/>
</dbReference>
<dbReference type="Gene3D" id="1.10.1790.10">
    <property type="entry name" value="PRD domain"/>
    <property type="match status" value="2"/>
</dbReference>
<dbReference type="Pfam" id="PF00359">
    <property type="entry name" value="PTS_EIIA_2"/>
    <property type="match status" value="1"/>
</dbReference>
<dbReference type="InterPro" id="IPR002178">
    <property type="entry name" value="PTS_EIIA_type-2_dom"/>
</dbReference>
<dbReference type="SUPFAM" id="SSF63520">
    <property type="entry name" value="PTS-regulatory domain, PRD"/>
    <property type="match status" value="2"/>
</dbReference>
<dbReference type="Gene3D" id="1.10.10.10">
    <property type="entry name" value="Winged helix-like DNA-binding domain superfamily/Winged helix DNA-binding domain"/>
    <property type="match status" value="2"/>
</dbReference>
<keyword evidence="1" id="KW-0677">Repeat</keyword>
<dbReference type="Gene3D" id="3.40.50.2300">
    <property type="match status" value="1"/>
</dbReference>
<dbReference type="CDD" id="cd05568">
    <property type="entry name" value="PTS_IIB_bgl_like"/>
    <property type="match status" value="1"/>
</dbReference>
<dbReference type="RefSeq" id="WP_186840329.1">
    <property type="nucleotide sequence ID" value="NZ_JACOOZ010000004.1"/>
</dbReference>
<evidence type="ECO:0000313" key="4">
    <source>
        <dbReference type="EMBL" id="MBC5667786.1"/>
    </source>
</evidence>
<dbReference type="InterPro" id="IPR011608">
    <property type="entry name" value="PRD"/>
</dbReference>
<dbReference type="Gene3D" id="3.40.930.10">
    <property type="entry name" value="Mannitol-specific EII, Chain A"/>
    <property type="match status" value="1"/>
</dbReference>
<feature type="domain" description="PRD" evidence="3">
    <location>
        <begin position="305"/>
        <end position="412"/>
    </location>
</feature>
<gene>
    <name evidence="4" type="ORF">H8S00_07320</name>
</gene>
<dbReference type="Pfam" id="PF08279">
    <property type="entry name" value="HTH_11"/>
    <property type="match status" value="1"/>
</dbReference>
<dbReference type="InterPro" id="IPR016152">
    <property type="entry name" value="PTrfase/Anion_transptr"/>
</dbReference>
<evidence type="ECO:0000259" key="3">
    <source>
        <dbReference type="PROSITE" id="PS51372"/>
    </source>
</evidence>
<organism evidence="4 5">
    <name type="scientific">Eubacterium segne</name>
    <dbReference type="NCBI Taxonomy" id="2763045"/>
    <lineage>
        <taxon>Bacteria</taxon>
        <taxon>Bacillati</taxon>
        <taxon>Bacillota</taxon>
        <taxon>Clostridia</taxon>
        <taxon>Eubacteriales</taxon>
        <taxon>Eubacteriaceae</taxon>
        <taxon>Eubacterium</taxon>
    </lineage>
</organism>
<feature type="domain" description="PTS EIIA type-2" evidence="2">
    <location>
        <begin position="510"/>
        <end position="649"/>
    </location>
</feature>
<dbReference type="PROSITE" id="PS51094">
    <property type="entry name" value="PTS_EIIA_TYPE_2"/>
    <property type="match status" value="1"/>
</dbReference>
<evidence type="ECO:0000259" key="2">
    <source>
        <dbReference type="PROSITE" id="PS51094"/>
    </source>
</evidence>
<protein>
    <submittedName>
        <fullName evidence="4">Transcription antiterminator</fullName>
    </submittedName>
</protein>
<dbReference type="PROSITE" id="PS00372">
    <property type="entry name" value="PTS_EIIA_TYPE_2_HIS"/>
    <property type="match status" value="1"/>
</dbReference>
<dbReference type="InterPro" id="IPR013196">
    <property type="entry name" value="HTH_11"/>
</dbReference>
<dbReference type="CDD" id="cd00211">
    <property type="entry name" value="PTS_IIA_fru"/>
    <property type="match status" value="1"/>
</dbReference>